<dbReference type="EMBL" id="QGKM01000005">
    <property type="protein sequence ID" value="PWR00156.1"/>
    <property type="molecule type" value="Genomic_DNA"/>
</dbReference>
<dbReference type="OrthoDB" id="9795624at2"/>
<dbReference type="PANTHER" id="PTHR37031">
    <property type="entry name" value="METALLOPHOSPHATASE BINDING DOMAIN PROTEIN"/>
    <property type="match status" value="1"/>
</dbReference>
<dbReference type="Gene3D" id="3.60.21.70">
    <property type="entry name" value="PhoD-like phosphatase"/>
    <property type="match status" value="1"/>
</dbReference>
<organism evidence="1 2">
    <name type="scientific">Leucothrix pacifica</name>
    <dbReference type="NCBI Taxonomy" id="1247513"/>
    <lineage>
        <taxon>Bacteria</taxon>
        <taxon>Pseudomonadati</taxon>
        <taxon>Pseudomonadota</taxon>
        <taxon>Gammaproteobacteria</taxon>
        <taxon>Thiotrichales</taxon>
        <taxon>Thiotrichaceae</taxon>
        <taxon>Leucothrix</taxon>
    </lineage>
</organism>
<proteinExistence type="predicted"/>
<name>A0A317CNF0_9GAMM</name>
<dbReference type="PANTHER" id="PTHR37031:SF2">
    <property type="entry name" value="PHOD-LIKE PHOSPHATASE METALLOPHOSPHATASE DOMAIN-CONTAINING PROTEIN"/>
    <property type="match status" value="1"/>
</dbReference>
<accession>A0A317CNF0</accession>
<comment type="caution">
    <text evidence="1">The sequence shown here is derived from an EMBL/GenBank/DDBJ whole genome shotgun (WGS) entry which is preliminary data.</text>
</comment>
<keyword evidence="2" id="KW-1185">Reference proteome</keyword>
<protein>
    <recommendedName>
        <fullName evidence="3">Alkaline phosphatase family protein</fullName>
    </recommendedName>
</protein>
<dbReference type="CDD" id="cd07389">
    <property type="entry name" value="MPP_PhoD"/>
    <property type="match status" value="1"/>
</dbReference>
<sequence length="628" mass="72189">MPKALPLILAGPVLRKCTKDCFTVWLALSQRPESIKLILSAESDGVLFDQILTEAQYQSVRIGKKAFIVLLSINPDTPFPQDTFFDYQIGFEVDGQSKTLTELLPELCYDKQERPGFYLRSHLKKVIHGSCRKPHSESKDALAELDQQIAKHLLDEQERPDLIIMSGDQIYADDVAGPTLRAIHKVADLLELSHESWDGSNPSDNNSLLDDQCCYYKRDELLPKNKANQKMLDLFFGGSQKPIFTARFSHNHLITMAEMMAMYLLMWSPTLWELVDIDEKCIPEEYIETFRDELTLIDDFVGGLQAVQRAFANIPVYMIFDDHDVTDDWNLTRGWEEAAYQHPFSKRIIGNALVAYWLCQGWGNNKTVFDELLEESREVFEEDTYSPEELIDKLLYFREWDYTVDTNPRIIVADTRTNRWRSESSSNNPSGLMDWEALSDLQQQLIHNDSVILVSAAPIFGVKLVEVIQRIFTFFGKPLLVDAENWMAHNGSANVILNIFMHTKTPQHFIILSGDVHYSFVYDVSLRFRENGPDITQVTASGFKNTFPEKLLNVFDILDRALYGRRSPLNFFTKRRRMSVRSRKPEGLGRRRLVNDSSLGVLLLNKDNDVETEVINASGKTTRFIRKE</sequence>
<dbReference type="SUPFAM" id="SSF56300">
    <property type="entry name" value="Metallo-dependent phosphatases"/>
    <property type="match status" value="1"/>
</dbReference>
<dbReference type="RefSeq" id="WP_109836211.1">
    <property type="nucleotide sequence ID" value="NZ_QGKM01000005.1"/>
</dbReference>
<evidence type="ECO:0000313" key="1">
    <source>
        <dbReference type="EMBL" id="PWR00156.1"/>
    </source>
</evidence>
<dbReference type="InterPro" id="IPR029052">
    <property type="entry name" value="Metallo-depent_PP-like"/>
</dbReference>
<gene>
    <name evidence="1" type="ORF">DKW60_03180</name>
</gene>
<dbReference type="InterPro" id="IPR018946">
    <property type="entry name" value="PhoD-like_MPP"/>
</dbReference>
<dbReference type="Proteomes" id="UP000245539">
    <property type="component" value="Unassembled WGS sequence"/>
</dbReference>
<evidence type="ECO:0008006" key="3">
    <source>
        <dbReference type="Google" id="ProtNLM"/>
    </source>
</evidence>
<dbReference type="AlphaFoldDB" id="A0A317CNF0"/>
<dbReference type="InterPro" id="IPR038607">
    <property type="entry name" value="PhoD-like_sf"/>
</dbReference>
<reference evidence="1 2" key="1">
    <citation type="submission" date="2018-05" db="EMBL/GenBank/DDBJ databases">
        <title>Leucothrix arctica sp. nov., isolated from Arctic seawater.</title>
        <authorList>
            <person name="Choi A."/>
            <person name="Baek K."/>
        </authorList>
    </citation>
    <scope>NUCLEOTIDE SEQUENCE [LARGE SCALE GENOMIC DNA]</scope>
    <source>
        <strain evidence="1 2">JCM 18388</strain>
    </source>
</reference>
<evidence type="ECO:0000313" key="2">
    <source>
        <dbReference type="Proteomes" id="UP000245539"/>
    </source>
</evidence>